<evidence type="ECO:0000313" key="7">
    <source>
        <dbReference type="EMBL" id="QXE50846.1"/>
    </source>
</evidence>
<dbReference type="EMBL" id="MT128666">
    <property type="protein sequence ID" value="QQZ00484.1"/>
    <property type="molecule type" value="Genomic_DNA"/>
</dbReference>
<evidence type="ECO:0000313" key="10">
    <source>
        <dbReference type="Proteomes" id="UP000596309"/>
    </source>
</evidence>
<reference evidence="6" key="6">
    <citation type="journal article" date="2021" name="Aquac Rep">
        <title>Outbreak investigation attributes Infectious spleen and kidney necrosis virus as a necessary cause of a mortality epidemic in farmed grouper (Epinephelus spp.) in Bali, Indonesia.</title>
        <authorList>
            <person name="Fusianto C."/>
            <person name="Hick P.M."/>
            <person name="Murwantoko"/>
            <person name="Herlambang A."/>
            <person name="Whittington R.J."/>
            <person name="Becker J.A."/>
        </authorList>
    </citation>
    <scope>NUCLEOTIDE SEQUENCE</scope>
    <source>
        <strain evidence="7">Bali/ Hybrid-grouper/2016/SVC-18-072</strain>
        <strain evidence="6">Bali/Hybrid-grouper/2016/SVC-18-009</strain>
    </source>
</reference>
<evidence type="ECO:0000313" key="9">
    <source>
        <dbReference type="Proteomes" id="UP000595028"/>
    </source>
</evidence>
<name>A0A140G0L0_ISKNV</name>
<sequence length="200" mass="22631">MRIPGVCFFECATSSDIQSNCRSTMAHWCDIKHKVLSGKYYAAEHYKFKYGNGCLSSLLAHGRVACDIRKILCIGCETGIYERVLCAQLFGVYDPILTDIDPKATSVEKLSCTEALAQYTDVDAVMFCLPYFLATGYDICQYRGKYIIYVGELETDGHSNPDTLLQDIYASFDEEHCIAMARTRPVSCYEHLCVFRRRVS</sequence>
<gene>
    <name evidence="6" type="primary">31</name>
    <name evidence="2" type="synonym">ORF30</name>
    <name evidence="4" type="ORF">IJGMMPBP_00031</name>
    <name evidence="5" type="ORF">NIDBEMMG_00005</name>
</gene>
<reference evidence="1" key="1">
    <citation type="submission" date="2015-09" db="EMBL/GenBank/DDBJ databases">
        <authorList>
            <person name="Jackson K.R."/>
            <person name="Lunt B.L."/>
            <person name="Fisher J.N.B."/>
            <person name="Gardner A.V."/>
            <person name="Bailey M.E."/>
            <person name="Deus L.M."/>
            <person name="Earl A.S."/>
            <person name="Gibby P.D."/>
            <person name="Hartmann K.A."/>
            <person name="Liu J.E."/>
            <person name="Manci A.M."/>
            <person name="Nielsen D.A."/>
            <person name="Solomon M.B."/>
            <person name="Breakwell D.P."/>
            <person name="Burnett S.H."/>
            <person name="Grose J.H."/>
        </authorList>
    </citation>
    <scope>NUCLEOTIDE SEQUENCE [LARGE SCALE GENOMIC DNA]</scope>
    <source>
        <strain evidence="1">RSIV-Ku</strain>
    </source>
</reference>
<evidence type="ECO:0000313" key="2">
    <source>
        <dbReference type="EMBL" id="QPO16278.1"/>
    </source>
</evidence>
<dbReference type="Proteomes" id="UP000693957">
    <property type="component" value="Segment"/>
</dbReference>
<dbReference type="EMBL" id="KT781098">
    <property type="protein sequence ID" value="AMM04443.1"/>
    <property type="molecule type" value="Genomic_DNA"/>
</dbReference>
<dbReference type="EMBL" id="MT128667">
    <property type="protein sequence ID" value="QQZ00580.1"/>
    <property type="molecule type" value="Genomic_DNA"/>
</dbReference>
<dbReference type="Proteomes" id="UP000596309">
    <property type="component" value="Segment"/>
</dbReference>
<dbReference type="Proteomes" id="UP000693973">
    <property type="component" value="Segment"/>
</dbReference>
<evidence type="ECO:0000313" key="1">
    <source>
        <dbReference type="EMBL" id="AMM04443.1"/>
    </source>
</evidence>
<evidence type="ECO:0000313" key="11">
    <source>
        <dbReference type="Proteomes" id="UP000596428"/>
    </source>
</evidence>
<reference evidence="6" key="7">
    <citation type="submission" date="2021-01" db="EMBL/GenBank/DDBJ databases">
        <authorList>
            <person name="Fusianto C.K."/>
            <person name="Hick P.M."/>
            <person name="Murwantoko M."/>
            <person name="Herlambang A."/>
            <person name="Whittington R.J."/>
            <person name="Becker J.A."/>
        </authorList>
    </citation>
    <scope>NUCLEOTIDE SEQUENCE</scope>
    <source>
        <strain evidence="7">Bali/ Hybrid-grouper/2016/SVC-18-072</strain>
        <strain evidence="6">Bali/Hybrid-grouper/2016/SVC-18-009</strain>
    </source>
</reference>
<organismHost>
    <name type="scientific">Siniperca chuatsi</name>
    <name type="common">Mandarin fish</name>
    <dbReference type="NCBI Taxonomy" id="119488"/>
</organismHost>
<dbReference type="EMBL" id="MW557381">
    <property type="protein sequence ID" value="QXE50846.1"/>
    <property type="molecule type" value="Genomic_DNA"/>
</dbReference>
<dbReference type="Proteomes" id="UP000595028">
    <property type="component" value="Segment"/>
</dbReference>
<reference evidence="9" key="5">
    <citation type="submission" date="2020-11" db="EMBL/GenBank/DDBJ databases">
        <title>Complete Genome Sequences of Infectious Spleen and Kidney Necrosis Virus Isolated from Farmed Albino Rainbow Sharks Epalzeorhynchos frenatus in the United States.</title>
        <authorList>
            <person name="Koda S.A."/>
            <person name="Subramaniam K."/>
            <person name="Pouder D.B."/>
            <person name="Yanong R.P."/>
            <person name="Frasca S.Jr."/>
            <person name="Popov V.L."/>
            <person name="Waltzek T.B."/>
        </authorList>
    </citation>
    <scope>NUCLEOTIDE SEQUENCE [LARGE SCALE GENOMIC DNA]</scope>
</reference>
<reference evidence="10 11" key="3">
    <citation type="submission" date="2020-03" db="EMBL/GenBank/DDBJ databases">
        <authorList>
            <person name="Kayansamruaj P."/>
        </authorList>
    </citation>
    <scope>NUCLEOTIDE SEQUENCE [LARGE SCALE GENOMIC DNA]</scope>
    <source>
        <strain evidence="4">KU1</strain>
        <strain evidence="5">KU2</strain>
    </source>
</reference>
<reference evidence="8" key="2">
    <citation type="submission" date="2015-09" db="EMBL/GenBank/DDBJ databases">
        <authorList>
            <person name="Wen C.-M."/>
            <person name="Hong J.-R."/>
        </authorList>
    </citation>
    <scope>NUCLEOTIDE SEQUENCE [LARGE SCALE GENOMIC DNA]</scope>
</reference>
<organism evidence="1 8">
    <name type="scientific">Infectious spleen and kidney necrosis virus</name>
    <name type="common">ISKNV</name>
    <dbReference type="NCBI Taxonomy" id="180170"/>
    <lineage>
        <taxon>Viruses</taxon>
        <taxon>Varidnaviria</taxon>
        <taxon>Bamfordvirae</taxon>
        <taxon>Nucleocytoviricota</taxon>
        <taxon>Megaviricetes</taxon>
        <taxon>Pimascovirales</taxon>
        <taxon>Pimascovirales incertae sedis</taxon>
        <taxon>Iridoviridae</taxon>
        <taxon>Alphairidovirinae</taxon>
        <taxon>Megalocytivirus</taxon>
        <taxon>Megalocytivirus pagrus1</taxon>
    </lineage>
</organism>
<accession>A0A140G0L0</accession>
<dbReference type="EMBL" id="MW273354">
    <property type="protein sequence ID" value="QPO16398.1"/>
    <property type="molecule type" value="Genomic_DNA"/>
</dbReference>
<evidence type="ECO:0000313" key="8">
    <source>
        <dbReference type="Proteomes" id="UP000152407"/>
    </source>
</evidence>
<protein>
    <submittedName>
        <fullName evidence="6">ORF031</fullName>
    </submittedName>
    <submittedName>
        <fullName evidence="1">ORF037L</fullName>
    </submittedName>
</protein>
<dbReference type="Proteomes" id="UP000152407">
    <property type="component" value="Segment"/>
</dbReference>
<organismHost>
    <name type="scientific">Synchiropus splendidus</name>
    <name type="common">Mandarinfish</name>
    <name type="synonym">Callionymus splendidus</name>
    <dbReference type="NCBI Taxonomy" id="270530"/>
</organismHost>
<evidence type="ECO:0000313" key="5">
    <source>
        <dbReference type="EMBL" id="QQZ00580.1"/>
    </source>
</evidence>
<reference evidence="2" key="4">
    <citation type="submission" date="2020-11" db="EMBL/GenBank/DDBJ databases">
        <title>Complete Genome Sequences of Infectious Spleen and Kidney Necrosis Virus Isolated from Farmed Albino Rainbow Sharks Epalzeorhynchos frenatus in the United States.</title>
        <authorList>
            <person name="Koda S.A."/>
            <person name="Subramaniam K."/>
            <person name="Pouder D.B."/>
            <person name="Yanong R.P."/>
            <person name="Frasca S. Jr"/>
            <person name="Popov V.L."/>
            <person name="Waltzek T.B."/>
        </authorList>
    </citation>
    <scope>NUCLEOTIDE SEQUENCE</scope>
    <source>
        <strain evidence="2">EFIV-2018</strain>
        <strain evidence="3">EFIV-2019</strain>
    </source>
</reference>
<dbReference type="EMBL" id="MW464172">
    <property type="protein sequence ID" value="QXE50724.1"/>
    <property type="molecule type" value="Genomic_DNA"/>
</dbReference>
<evidence type="ECO:0000313" key="3">
    <source>
        <dbReference type="EMBL" id="QPO16398.1"/>
    </source>
</evidence>
<dbReference type="EMBL" id="MW273353">
    <property type="protein sequence ID" value="QPO16278.1"/>
    <property type="molecule type" value="Genomic_DNA"/>
</dbReference>
<evidence type="ECO:0000313" key="4">
    <source>
        <dbReference type="EMBL" id="QQZ00484.1"/>
    </source>
</evidence>
<evidence type="ECO:0000313" key="6">
    <source>
        <dbReference type="EMBL" id="QXE50724.1"/>
    </source>
</evidence>
<dbReference type="Proteomes" id="UP000596428">
    <property type="component" value="Segment"/>
</dbReference>
<proteinExistence type="predicted"/>
<dbReference type="Proteomes" id="UP000594914">
    <property type="component" value="Genome"/>
</dbReference>